<evidence type="ECO:0000256" key="2">
    <source>
        <dbReference type="ARBA" id="ARBA00023002"/>
    </source>
</evidence>
<dbReference type="InterPro" id="IPR020904">
    <property type="entry name" value="Sc_DH/Rdtase_CS"/>
</dbReference>
<sequence>MKPKNILVIGASSGIGYDLAVKLLKQQHNVYCGARRLDRLKPLEEFGAKVFKVDVTKANSIQNIVNAMLVEVGSIDIVYSNAGYPIAGPVESESICNIQKQFDVNVYGAARVSQAVLPYMRARKQGRIVFTTSIAARASSSMNAWYSASKHALSGMAKALQQEVHDFNIKISTVEPGCVQTELPDIQLGDMLSSNRVAAYEATIKKSHTFLKTAYDKGSDTTSTVNTLIKAGFASNPKLVYQSTTDAKLMALTIRLFGEGFFGNLVTKIIAKAA</sequence>
<proteinExistence type="inferred from homology"/>
<gene>
    <name evidence="4" type="ORF">JCM19232_1076</name>
</gene>
<dbReference type="PROSITE" id="PS00061">
    <property type="entry name" value="ADH_SHORT"/>
    <property type="match status" value="1"/>
</dbReference>
<evidence type="ECO:0000256" key="3">
    <source>
        <dbReference type="RuleBase" id="RU000363"/>
    </source>
</evidence>
<dbReference type="SUPFAM" id="SSF51735">
    <property type="entry name" value="NAD(P)-binding Rossmann-fold domains"/>
    <property type="match status" value="1"/>
</dbReference>
<dbReference type="Gene3D" id="3.40.50.720">
    <property type="entry name" value="NAD(P)-binding Rossmann-like Domain"/>
    <property type="match status" value="1"/>
</dbReference>
<accession>A0A0B8PDP0</accession>
<reference evidence="4 5" key="2">
    <citation type="submission" date="2015-01" db="EMBL/GenBank/DDBJ databases">
        <authorList>
            <consortium name="NBRP consortium"/>
            <person name="Sawabe T."/>
            <person name="Meirelles P."/>
            <person name="Feng G."/>
            <person name="Sayaka M."/>
            <person name="Hattori M."/>
            <person name="Ohkuma M."/>
        </authorList>
    </citation>
    <scope>NUCLEOTIDE SEQUENCE [LARGE SCALE GENOMIC DNA]</scope>
    <source>
        <strain evidence="4 5">JCM19232</strain>
    </source>
</reference>
<dbReference type="Proteomes" id="UP000031670">
    <property type="component" value="Unassembled WGS sequence"/>
</dbReference>
<dbReference type="GO" id="GO:0016491">
    <property type="term" value="F:oxidoreductase activity"/>
    <property type="evidence" value="ECO:0007669"/>
    <property type="project" value="UniProtKB-KW"/>
</dbReference>
<dbReference type="InterPro" id="IPR002347">
    <property type="entry name" value="SDR_fam"/>
</dbReference>
<dbReference type="PANTHER" id="PTHR43976">
    <property type="entry name" value="SHORT CHAIN DEHYDROGENASE"/>
    <property type="match status" value="1"/>
</dbReference>
<evidence type="ECO:0000313" key="4">
    <source>
        <dbReference type="EMBL" id="GAM64406.1"/>
    </source>
</evidence>
<comment type="similarity">
    <text evidence="1 3">Belongs to the short-chain dehydrogenases/reductases (SDR) family.</text>
</comment>
<dbReference type="PANTHER" id="PTHR43976:SF16">
    <property type="entry name" value="SHORT-CHAIN DEHYDROGENASE_REDUCTASE FAMILY PROTEIN"/>
    <property type="match status" value="1"/>
</dbReference>
<name>A0A0B8PDP0_9VIBR</name>
<reference evidence="4 5" key="1">
    <citation type="submission" date="2015-01" db="EMBL/GenBank/DDBJ databases">
        <title>Vibrio sp. C5 JCM 19232 whole genome shotgun sequence.</title>
        <authorList>
            <person name="Sawabe T."/>
            <person name="Meirelles P."/>
            <person name="Feng G."/>
            <person name="Sayaka M."/>
            <person name="Hattori M."/>
            <person name="Ohkuma M."/>
        </authorList>
    </citation>
    <scope>NUCLEOTIDE SEQUENCE [LARGE SCALE GENOMIC DNA]</scope>
    <source>
        <strain evidence="4 5">JCM19232</strain>
    </source>
</reference>
<dbReference type="PRINTS" id="PR00081">
    <property type="entry name" value="GDHRDH"/>
</dbReference>
<comment type="caution">
    <text evidence="4">The sequence shown here is derived from an EMBL/GenBank/DDBJ whole genome shotgun (WGS) entry which is preliminary data.</text>
</comment>
<evidence type="ECO:0000313" key="5">
    <source>
        <dbReference type="Proteomes" id="UP000031670"/>
    </source>
</evidence>
<dbReference type="EMBL" id="BBSA01000012">
    <property type="protein sequence ID" value="GAM64406.1"/>
    <property type="molecule type" value="Genomic_DNA"/>
</dbReference>
<dbReference type="PRINTS" id="PR00080">
    <property type="entry name" value="SDRFAMILY"/>
</dbReference>
<dbReference type="AlphaFoldDB" id="A0A0B8PDP0"/>
<organism evidence="4 5">
    <name type="scientific">Vibrio ishigakensis</name>
    <dbReference type="NCBI Taxonomy" id="1481914"/>
    <lineage>
        <taxon>Bacteria</taxon>
        <taxon>Pseudomonadati</taxon>
        <taxon>Pseudomonadota</taxon>
        <taxon>Gammaproteobacteria</taxon>
        <taxon>Vibrionales</taxon>
        <taxon>Vibrionaceae</taxon>
        <taxon>Vibrio</taxon>
    </lineage>
</organism>
<dbReference type="Pfam" id="PF00106">
    <property type="entry name" value="adh_short"/>
    <property type="match status" value="1"/>
</dbReference>
<dbReference type="InterPro" id="IPR036291">
    <property type="entry name" value="NAD(P)-bd_dom_sf"/>
</dbReference>
<keyword evidence="2" id="KW-0560">Oxidoreductase</keyword>
<dbReference type="InterPro" id="IPR051911">
    <property type="entry name" value="SDR_oxidoreductase"/>
</dbReference>
<protein>
    <submittedName>
        <fullName evidence="4">Dehydrogenases</fullName>
    </submittedName>
</protein>
<evidence type="ECO:0000256" key="1">
    <source>
        <dbReference type="ARBA" id="ARBA00006484"/>
    </source>
</evidence>